<evidence type="ECO:0000313" key="3">
    <source>
        <dbReference type="Proteomes" id="UP000602905"/>
    </source>
</evidence>
<proteinExistence type="predicted"/>
<dbReference type="OrthoDB" id="2269034at2759"/>
<feature type="region of interest" description="Disordered" evidence="1">
    <location>
        <begin position="1"/>
        <end position="26"/>
    </location>
</feature>
<accession>A0A8H7HQM8</accession>
<protein>
    <recommendedName>
        <fullName evidence="4">F-box domain-containing protein</fullName>
    </recommendedName>
</protein>
<gene>
    <name evidence="2" type="ORF">RHS03_05122</name>
</gene>
<evidence type="ECO:0000313" key="2">
    <source>
        <dbReference type="EMBL" id="KAF8706203.1"/>
    </source>
</evidence>
<sequence length="494" mass="56359">MDASLYQSPMNRQARESENRQQPVNSLPPEVLSNIFLLCEYAIRPSRYVRMRGTTTRGDFNLFCQTTLPAVSHYWREVALDTTGLWTRVTLADRPPFHLSALYLSRSGEASLDVEIRMTDKHWGYSNPWIPEVHQALPFIVAQGGVTSRWRNCWIQTNDLPAHLATLKFLTLSHLPILEYLELDYCGPEYTSRRFESGVYSNFTSGGSLFCDSPNSRLRVAVLRSIPNICLFRHLDSSQLTELTYLELGFCSPLPKLEQLNELLVACPRLTSLFLDSMLESHFGDDPLPPEEPMELRGVHLPTLQSLALKYTIRSSTHWELGLLKMIDAPHVKSFQLYLASNSASEADSIINYIANKDTATNSGPMFPLLTSFGFFAQWDITSDLRKILSTHPNITTLILPEFPELTALLETPWLVPSLALLSLEVREYEVLKKLLVSRRSACLPLKTVELKRHTTVWVIPPEEQRGLEELVDLVFVDELEDRMFSMLKIDERL</sequence>
<feature type="non-terminal residue" evidence="2">
    <location>
        <position position="494"/>
    </location>
</feature>
<dbReference type="Gene3D" id="3.80.10.10">
    <property type="entry name" value="Ribonuclease Inhibitor"/>
    <property type="match status" value="1"/>
</dbReference>
<comment type="caution">
    <text evidence="2">The sequence shown here is derived from an EMBL/GenBank/DDBJ whole genome shotgun (WGS) entry which is preliminary data.</text>
</comment>
<feature type="compositionally biased region" description="Polar residues" evidence="1">
    <location>
        <begin position="1"/>
        <end position="11"/>
    </location>
</feature>
<name>A0A8H7HQM8_9AGAM</name>
<dbReference type="InterPro" id="IPR032675">
    <property type="entry name" value="LRR_dom_sf"/>
</dbReference>
<dbReference type="Proteomes" id="UP000602905">
    <property type="component" value="Unassembled WGS sequence"/>
</dbReference>
<reference evidence="2" key="1">
    <citation type="submission" date="2020-09" db="EMBL/GenBank/DDBJ databases">
        <title>Comparative genome analyses of four rice-infecting Rhizoctonia solani isolates reveal extensive enrichment of homogalacturonan modification genes.</title>
        <authorList>
            <person name="Lee D.-Y."/>
            <person name="Jeon J."/>
            <person name="Kim K.-T."/>
            <person name="Cheong K."/>
            <person name="Song H."/>
            <person name="Choi G."/>
            <person name="Ko J."/>
            <person name="Opiyo S.O."/>
            <person name="Zuo S."/>
            <person name="Madhav S."/>
            <person name="Lee Y.-H."/>
            <person name="Wang G.-L."/>
        </authorList>
    </citation>
    <scope>NUCLEOTIDE SEQUENCE</scope>
    <source>
        <strain evidence="2">AG1-IA WGL</strain>
    </source>
</reference>
<evidence type="ECO:0000256" key="1">
    <source>
        <dbReference type="SAM" id="MobiDB-lite"/>
    </source>
</evidence>
<dbReference type="EMBL" id="JACYCD010000052">
    <property type="protein sequence ID" value="KAF8706203.1"/>
    <property type="molecule type" value="Genomic_DNA"/>
</dbReference>
<dbReference type="AlphaFoldDB" id="A0A8H7HQM8"/>
<organism evidence="2 3">
    <name type="scientific">Rhizoctonia solani</name>
    <dbReference type="NCBI Taxonomy" id="456999"/>
    <lineage>
        <taxon>Eukaryota</taxon>
        <taxon>Fungi</taxon>
        <taxon>Dikarya</taxon>
        <taxon>Basidiomycota</taxon>
        <taxon>Agaricomycotina</taxon>
        <taxon>Agaricomycetes</taxon>
        <taxon>Cantharellales</taxon>
        <taxon>Ceratobasidiaceae</taxon>
        <taxon>Rhizoctonia</taxon>
    </lineage>
</organism>
<evidence type="ECO:0008006" key="4">
    <source>
        <dbReference type="Google" id="ProtNLM"/>
    </source>
</evidence>